<keyword evidence="4" id="KW-1185">Reference proteome</keyword>
<feature type="transmembrane region" description="Helical" evidence="1">
    <location>
        <begin position="93"/>
        <end position="111"/>
    </location>
</feature>
<feature type="transmembrane region" description="Helical" evidence="1">
    <location>
        <begin position="167"/>
        <end position="185"/>
    </location>
</feature>
<feature type="transmembrane region" description="Helical" evidence="1">
    <location>
        <begin position="60"/>
        <end position="81"/>
    </location>
</feature>
<dbReference type="InterPro" id="IPR036938">
    <property type="entry name" value="PAP2/HPO_sf"/>
</dbReference>
<dbReference type="Proteomes" id="UP000092952">
    <property type="component" value="Chromosome"/>
</dbReference>
<dbReference type="STRING" id="1810504.PG2T_05100"/>
<dbReference type="InParanoid" id="A0A1B1YS82"/>
<accession>A0A1B1YS82</accession>
<name>A0A1B1YS82_9GAMM</name>
<dbReference type="InterPro" id="IPR000326">
    <property type="entry name" value="PAP2/HPO"/>
</dbReference>
<evidence type="ECO:0000259" key="2">
    <source>
        <dbReference type="Pfam" id="PF01569"/>
    </source>
</evidence>
<dbReference type="Pfam" id="PF01569">
    <property type="entry name" value="PAP2"/>
    <property type="match status" value="1"/>
</dbReference>
<feature type="transmembrane region" description="Helical" evidence="1">
    <location>
        <begin position="191"/>
        <end position="210"/>
    </location>
</feature>
<feature type="domain" description="Phosphatidic acid phosphatase type 2/haloperoxidase" evidence="2">
    <location>
        <begin position="104"/>
        <end position="216"/>
    </location>
</feature>
<evidence type="ECO:0000313" key="4">
    <source>
        <dbReference type="Proteomes" id="UP000092952"/>
    </source>
</evidence>
<dbReference type="AlphaFoldDB" id="A0A1B1YS82"/>
<keyword evidence="1" id="KW-1133">Transmembrane helix</keyword>
<dbReference type="OrthoDB" id="5801498at2"/>
<proteinExistence type="predicted"/>
<organism evidence="3 4">
    <name type="scientific">Immundisolibacter cernigliae</name>
    <dbReference type="NCBI Taxonomy" id="1810504"/>
    <lineage>
        <taxon>Bacteria</taxon>
        <taxon>Pseudomonadati</taxon>
        <taxon>Pseudomonadota</taxon>
        <taxon>Gammaproteobacteria</taxon>
        <taxon>Immundisolibacterales</taxon>
        <taxon>Immundisolibacteraceae</taxon>
        <taxon>Immundisolibacter</taxon>
    </lineage>
</organism>
<dbReference type="Gene3D" id="1.20.144.10">
    <property type="entry name" value="Phosphatidic acid phosphatase type 2/haloperoxidase"/>
    <property type="match status" value="1"/>
</dbReference>
<gene>
    <name evidence="3" type="ORF">PG2T_05100</name>
</gene>
<evidence type="ECO:0000313" key="3">
    <source>
        <dbReference type="EMBL" id="ANX03632.1"/>
    </source>
</evidence>
<dbReference type="RefSeq" id="WP_068803170.1">
    <property type="nucleotide sequence ID" value="NZ_CP014671.1"/>
</dbReference>
<feature type="transmembrane region" description="Helical" evidence="1">
    <location>
        <begin position="19"/>
        <end position="40"/>
    </location>
</feature>
<dbReference type="EMBL" id="CP014671">
    <property type="protein sequence ID" value="ANX03632.1"/>
    <property type="molecule type" value="Genomic_DNA"/>
</dbReference>
<reference evidence="4" key="1">
    <citation type="submission" date="2016-03" db="EMBL/GenBank/DDBJ databases">
        <title>Complete genome sequence of Solimmundus cernigliae, representing a novel lineage of polycyclic aromatic hydrocarbon degraders within the Gammaproteobacteria.</title>
        <authorList>
            <person name="Singleton D.R."/>
            <person name="Dickey A.N."/>
            <person name="Scholl E.H."/>
            <person name="Wright F.A."/>
            <person name="Aitken M.D."/>
        </authorList>
    </citation>
    <scope>NUCLEOTIDE SEQUENCE [LARGE SCALE GENOMIC DNA]</scope>
    <source>
        <strain evidence="4">TR3.2</strain>
    </source>
</reference>
<keyword evidence="1" id="KW-0812">Transmembrane</keyword>
<dbReference type="KEGG" id="gbi:PG2T_05100"/>
<feature type="transmembrane region" description="Helical" evidence="1">
    <location>
        <begin position="131"/>
        <end position="155"/>
    </location>
</feature>
<sequence>MAAQTDWAGELWRGFKAHFWLKMLCAWLLALGFFPCYFLLLKAPLWPVTWMPVTAPDRWIGFWPDSLWLYVSLWVYVPLAPGLLTDRRELTDYYRAMVALSLSGLAVFLLWPTASPRPPIDWMQHPPFGPIIAADDVGNALPSLHAAFAVFSAIWLDRLLRRIGAPLWLRIANVCWGLGILYSTIATRQHVAVDIAAGSALGWLAAMLHARWLRSRRPAFGKPANSE</sequence>
<protein>
    <recommendedName>
        <fullName evidence="2">Phosphatidic acid phosphatase type 2/haloperoxidase domain-containing protein</fullName>
    </recommendedName>
</protein>
<evidence type="ECO:0000256" key="1">
    <source>
        <dbReference type="SAM" id="Phobius"/>
    </source>
</evidence>
<dbReference type="SUPFAM" id="SSF48317">
    <property type="entry name" value="Acid phosphatase/Vanadium-dependent haloperoxidase"/>
    <property type="match status" value="1"/>
</dbReference>
<keyword evidence="1" id="KW-0472">Membrane</keyword>